<proteinExistence type="predicted"/>
<reference evidence="2" key="1">
    <citation type="journal article" date="2019" name="Sci. Rep.">
        <title>Draft genome of Tanacetum cinerariifolium, the natural source of mosquito coil.</title>
        <authorList>
            <person name="Yamashiro T."/>
            <person name="Shiraishi A."/>
            <person name="Satake H."/>
            <person name="Nakayama K."/>
        </authorList>
    </citation>
    <scope>NUCLEOTIDE SEQUENCE</scope>
</reference>
<comment type="caution">
    <text evidence="2">The sequence shown here is derived from an EMBL/GenBank/DDBJ whole genome shotgun (WGS) entry which is preliminary data.</text>
</comment>
<dbReference type="PANTHER" id="PTHR47481">
    <property type="match status" value="1"/>
</dbReference>
<organism evidence="2">
    <name type="scientific">Tanacetum cinerariifolium</name>
    <name type="common">Dalmatian daisy</name>
    <name type="synonym">Chrysanthemum cinerariifolium</name>
    <dbReference type="NCBI Taxonomy" id="118510"/>
    <lineage>
        <taxon>Eukaryota</taxon>
        <taxon>Viridiplantae</taxon>
        <taxon>Streptophyta</taxon>
        <taxon>Embryophyta</taxon>
        <taxon>Tracheophyta</taxon>
        <taxon>Spermatophyta</taxon>
        <taxon>Magnoliopsida</taxon>
        <taxon>eudicotyledons</taxon>
        <taxon>Gunneridae</taxon>
        <taxon>Pentapetalae</taxon>
        <taxon>asterids</taxon>
        <taxon>campanulids</taxon>
        <taxon>Asterales</taxon>
        <taxon>Asteraceae</taxon>
        <taxon>Asteroideae</taxon>
        <taxon>Anthemideae</taxon>
        <taxon>Anthemidinae</taxon>
        <taxon>Tanacetum</taxon>
    </lineage>
</organism>
<evidence type="ECO:0000256" key="1">
    <source>
        <dbReference type="SAM" id="Coils"/>
    </source>
</evidence>
<name>A0A6L2NKV3_TANCI</name>
<keyword evidence="1" id="KW-0175">Coiled coil</keyword>
<feature type="coiled-coil region" evidence="1">
    <location>
        <begin position="276"/>
        <end position="303"/>
    </location>
</feature>
<dbReference type="EMBL" id="BKCJ010009245">
    <property type="protein sequence ID" value="GEU86079.1"/>
    <property type="molecule type" value="Genomic_DNA"/>
</dbReference>
<dbReference type="AlphaFoldDB" id="A0A6L2NKV3"/>
<protein>
    <submittedName>
        <fullName evidence="2">Zein-binding domain-containing protein</fullName>
    </submittedName>
</protein>
<accession>A0A6L2NKV3</accession>
<evidence type="ECO:0000313" key="2">
    <source>
        <dbReference type="EMBL" id="GEU86079.1"/>
    </source>
</evidence>
<dbReference type="PANTHER" id="PTHR47481:SF41">
    <property type="entry name" value="COPIA-LIKE POLYPROTEIN_RETROTRANSPOSON"/>
    <property type="match status" value="1"/>
</dbReference>
<sequence length="355" mass="40655">MWMYSTISPNLVDMVIDYSAPTHGVWKRLQDIFHDNKDARIIQLDNEIHNMHIGSLSITKYFQEIKSKANYYNEHKISGKIDDVVYGVETGEVEKTWEIDDNHDRMDTEFTGKDVQVKKPTVEKPKGVSTSFANAYASVSGSMKTYKNTEAMLDVKVEDVFDDVLYKLKDQILNRDYDNEKLGVIFFPPHLYNKEVEDPIFRNNKWYQSLVRSFDQEKNNIQAQQKKKMVKSSSSSENVACCSKACKKNTDGPNSKITELSKKLDDTKNIGLELKVELKTKTIECFTNELELLKKEKEGLDSKLTGFQSAFKDLDNLLESQRSNKNKEELGYSAVPPSCSSLLSSQEGYVLDRTL</sequence>
<gene>
    <name evidence="2" type="ORF">Tci_058057</name>
</gene>